<keyword evidence="4" id="KW-0472">Membrane</keyword>
<dbReference type="InterPro" id="IPR011990">
    <property type="entry name" value="TPR-like_helical_dom_sf"/>
</dbReference>
<name>A0A6I4I5X3_9SPHI</name>
<keyword evidence="10" id="KW-1185">Reference proteome</keyword>
<sequence length="545" mass="61572">MKKIFTLIFCVLALLCGSCKKFLDQKPYSLIAPENFFKSANDAELAITGVYDVMNAPSIQGYGNQALWGRGMHYLTNLGVDDLTQDVRYTTAIPDLMPFYDYTYTADNPNLWYAYFSLYAGINRANFVIERVPTIDMNATRRAQIVGEAQYMRGMFYCYLAWLWGGVPVTTSTNPEITTPRLPVQRVLQQAEADFKAAYNVLPARSTIIGRVNKYTAAGFLAKLYLYEASCKQNNVSQSLNFALNSFDWVNASEAYTQALNWAKDVYDNSGYKLIRPFNYLFLAATEAAARDENMMIVQAGTGGSQEIILFSYLAGPRGNYRTNSGTYGWLRPHRETYLRYNANDGRISTMSGYLNTTTNFTTINGFKYYTPEPISTSTIGTLCVNKWREDDPNAKLARGIDTFSGETDFAILRFADIILMYAEAKFQTGDEAGARALLREIRLRACGDDVAKTTTVTTAYFKTDFMTELLDERGRELLAEGWRRFDLIRTGRIRTVLNGLSTGNMFPGHDINLIKANFQDYKIWYPIPSRDIATNTNLVQNPGY</sequence>
<evidence type="ECO:0000259" key="8">
    <source>
        <dbReference type="Pfam" id="PF14322"/>
    </source>
</evidence>
<gene>
    <name evidence="9" type="ORF">GO816_05600</name>
</gene>
<comment type="caution">
    <text evidence="9">The sequence shown here is derived from an EMBL/GenBank/DDBJ whole genome shotgun (WGS) entry which is preliminary data.</text>
</comment>
<dbReference type="RefSeq" id="WP_157540373.1">
    <property type="nucleotide sequence ID" value="NZ_WQLA01000002.1"/>
</dbReference>
<organism evidence="9 10">
    <name type="scientific">Mucilaginibacter aquatilis</name>
    <dbReference type="NCBI Taxonomy" id="1517760"/>
    <lineage>
        <taxon>Bacteria</taxon>
        <taxon>Pseudomonadati</taxon>
        <taxon>Bacteroidota</taxon>
        <taxon>Sphingobacteriia</taxon>
        <taxon>Sphingobacteriales</taxon>
        <taxon>Sphingobacteriaceae</taxon>
        <taxon>Mucilaginibacter</taxon>
    </lineage>
</organism>
<evidence type="ECO:0000313" key="9">
    <source>
        <dbReference type="EMBL" id="MVN90595.1"/>
    </source>
</evidence>
<dbReference type="EMBL" id="WQLA01000002">
    <property type="protein sequence ID" value="MVN90595.1"/>
    <property type="molecule type" value="Genomic_DNA"/>
</dbReference>
<protein>
    <submittedName>
        <fullName evidence="9">RagB/SusD family nutrient uptake outer membrane protein</fullName>
    </submittedName>
</protein>
<dbReference type="InterPro" id="IPR012944">
    <property type="entry name" value="SusD_RagB_dom"/>
</dbReference>
<evidence type="ECO:0000259" key="7">
    <source>
        <dbReference type="Pfam" id="PF07980"/>
    </source>
</evidence>
<dbReference type="SUPFAM" id="SSF48452">
    <property type="entry name" value="TPR-like"/>
    <property type="match status" value="1"/>
</dbReference>
<dbReference type="Pfam" id="PF07980">
    <property type="entry name" value="SusD_RagB"/>
    <property type="match status" value="1"/>
</dbReference>
<dbReference type="Pfam" id="PF14322">
    <property type="entry name" value="SusD-like_3"/>
    <property type="match status" value="1"/>
</dbReference>
<feature type="signal peptide" evidence="6">
    <location>
        <begin position="1"/>
        <end position="21"/>
    </location>
</feature>
<feature type="domain" description="RagB/SusD" evidence="7">
    <location>
        <begin position="337"/>
        <end position="545"/>
    </location>
</feature>
<evidence type="ECO:0000313" key="10">
    <source>
        <dbReference type="Proteomes" id="UP000434850"/>
    </source>
</evidence>
<keyword evidence="3 6" id="KW-0732">Signal</keyword>
<evidence type="ECO:0000256" key="1">
    <source>
        <dbReference type="ARBA" id="ARBA00004442"/>
    </source>
</evidence>
<comment type="similarity">
    <text evidence="2">Belongs to the SusD family.</text>
</comment>
<comment type="subcellular location">
    <subcellularLocation>
        <location evidence="1">Cell outer membrane</location>
    </subcellularLocation>
</comment>
<proteinExistence type="inferred from homology"/>
<evidence type="ECO:0000256" key="3">
    <source>
        <dbReference type="ARBA" id="ARBA00022729"/>
    </source>
</evidence>
<dbReference type="GO" id="GO:0009279">
    <property type="term" value="C:cell outer membrane"/>
    <property type="evidence" value="ECO:0007669"/>
    <property type="project" value="UniProtKB-SubCell"/>
</dbReference>
<keyword evidence="5" id="KW-0998">Cell outer membrane</keyword>
<feature type="chain" id="PRO_5026357839" evidence="6">
    <location>
        <begin position="22"/>
        <end position="545"/>
    </location>
</feature>
<reference evidence="9 10" key="1">
    <citation type="submission" date="2019-12" db="EMBL/GenBank/DDBJ databases">
        <title>Mucilaginibacter sp. HME9299 genome sequencing and assembly.</title>
        <authorList>
            <person name="Kang H."/>
            <person name="Kim H."/>
            <person name="Joh K."/>
        </authorList>
    </citation>
    <scope>NUCLEOTIDE SEQUENCE [LARGE SCALE GENOMIC DNA]</scope>
    <source>
        <strain evidence="9 10">HME9299</strain>
    </source>
</reference>
<accession>A0A6I4I5X3</accession>
<feature type="domain" description="SusD-like N-terminal" evidence="8">
    <location>
        <begin position="22"/>
        <end position="226"/>
    </location>
</feature>
<evidence type="ECO:0000256" key="2">
    <source>
        <dbReference type="ARBA" id="ARBA00006275"/>
    </source>
</evidence>
<dbReference type="OrthoDB" id="5694214at2"/>
<dbReference type="Gene3D" id="1.25.40.390">
    <property type="match status" value="1"/>
</dbReference>
<evidence type="ECO:0000256" key="4">
    <source>
        <dbReference type="ARBA" id="ARBA00023136"/>
    </source>
</evidence>
<dbReference type="AlphaFoldDB" id="A0A6I4I5X3"/>
<dbReference type="Proteomes" id="UP000434850">
    <property type="component" value="Unassembled WGS sequence"/>
</dbReference>
<evidence type="ECO:0000256" key="6">
    <source>
        <dbReference type="SAM" id="SignalP"/>
    </source>
</evidence>
<dbReference type="InterPro" id="IPR033985">
    <property type="entry name" value="SusD-like_N"/>
</dbReference>
<evidence type="ECO:0000256" key="5">
    <source>
        <dbReference type="ARBA" id="ARBA00023237"/>
    </source>
</evidence>